<keyword evidence="2" id="KW-1185">Reference proteome</keyword>
<sequence length="97" mass="10482">MATYRHRDFFYSRVFVMPIAFSNPTLEFPSGPLDAVTHPDPYPYYASLAARRPFGYDASLGLGVAAGPQALNNASGTIVTKGQAVIDPTPENSTTEK</sequence>
<reference evidence="1 2" key="1">
    <citation type="submission" date="2019-08" db="EMBL/GenBank/DDBJ databases">
        <authorList>
            <person name="Peeters C."/>
        </authorList>
    </citation>
    <scope>NUCLEOTIDE SEQUENCE [LARGE SCALE GENOMIC DNA]</scope>
    <source>
        <strain evidence="1 2">LMG 20603</strain>
    </source>
</reference>
<protein>
    <submittedName>
        <fullName evidence="1">Cytochrome p450 oxidoreductase</fullName>
    </submittedName>
</protein>
<accession>A0A5E5BYW5</accession>
<gene>
    <name evidence="1" type="ORF">PBR20603_04665</name>
</gene>
<dbReference type="EMBL" id="CABPST010000019">
    <property type="protein sequence ID" value="VVE90678.1"/>
    <property type="molecule type" value="Genomic_DNA"/>
</dbReference>
<organism evidence="1 2">
    <name type="scientific">Pandoraea bronchicola</name>
    <dbReference type="NCBI Taxonomy" id="2508287"/>
    <lineage>
        <taxon>Bacteria</taxon>
        <taxon>Pseudomonadati</taxon>
        <taxon>Pseudomonadota</taxon>
        <taxon>Betaproteobacteria</taxon>
        <taxon>Burkholderiales</taxon>
        <taxon>Burkholderiaceae</taxon>
        <taxon>Pandoraea</taxon>
    </lineage>
</organism>
<evidence type="ECO:0000313" key="2">
    <source>
        <dbReference type="Proteomes" id="UP000382040"/>
    </source>
</evidence>
<evidence type="ECO:0000313" key="1">
    <source>
        <dbReference type="EMBL" id="VVE90678.1"/>
    </source>
</evidence>
<dbReference type="AlphaFoldDB" id="A0A5E5BYW5"/>
<name>A0A5E5BYW5_9BURK</name>
<dbReference type="Proteomes" id="UP000382040">
    <property type="component" value="Unassembled WGS sequence"/>
</dbReference>
<proteinExistence type="predicted"/>